<evidence type="ECO:0000256" key="5">
    <source>
        <dbReference type="ARBA" id="ARBA00022527"/>
    </source>
</evidence>
<evidence type="ECO:0000256" key="10">
    <source>
        <dbReference type="ARBA" id="ARBA00022737"/>
    </source>
</evidence>
<dbReference type="PANTHER" id="PTHR27002">
    <property type="entry name" value="RECEPTOR-LIKE SERINE/THREONINE-PROTEIN KINASE SD1-8"/>
    <property type="match status" value="1"/>
</dbReference>
<evidence type="ECO:0000256" key="1">
    <source>
        <dbReference type="ARBA" id="ARBA00004251"/>
    </source>
</evidence>
<dbReference type="InterPro" id="IPR002902">
    <property type="entry name" value="GNK2"/>
</dbReference>
<dbReference type="Proteomes" id="UP001279734">
    <property type="component" value="Unassembled WGS sequence"/>
</dbReference>
<evidence type="ECO:0000256" key="2">
    <source>
        <dbReference type="ARBA" id="ARBA00008536"/>
    </source>
</evidence>
<evidence type="ECO:0000256" key="19">
    <source>
        <dbReference type="SAM" id="Phobius"/>
    </source>
</evidence>
<keyword evidence="11 18" id="KW-0547">Nucleotide-binding</keyword>
<feature type="domain" description="Protein kinase" evidence="21">
    <location>
        <begin position="463"/>
        <end position="742"/>
    </location>
</feature>
<evidence type="ECO:0000256" key="4">
    <source>
        <dbReference type="ARBA" id="ARBA00022475"/>
    </source>
</evidence>
<dbReference type="PROSITE" id="PS00108">
    <property type="entry name" value="PROTEIN_KINASE_ST"/>
    <property type="match status" value="1"/>
</dbReference>
<feature type="binding site" evidence="18">
    <location>
        <position position="491"/>
    </location>
    <ligand>
        <name>ATP</name>
        <dbReference type="ChEBI" id="CHEBI:30616"/>
    </ligand>
</feature>
<dbReference type="InterPro" id="IPR017441">
    <property type="entry name" value="Protein_kinase_ATP_BS"/>
</dbReference>
<name>A0AAD3S779_NEPGR</name>
<evidence type="ECO:0008006" key="25">
    <source>
        <dbReference type="Google" id="ProtNLM"/>
    </source>
</evidence>
<keyword evidence="12" id="KW-0418">Kinase</keyword>
<keyword evidence="24" id="KW-1185">Reference proteome</keyword>
<dbReference type="CDD" id="cd23509">
    <property type="entry name" value="Gnk2-like"/>
    <property type="match status" value="3"/>
</dbReference>
<evidence type="ECO:0000256" key="11">
    <source>
        <dbReference type="ARBA" id="ARBA00022741"/>
    </source>
</evidence>
<feature type="transmembrane region" description="Helical" evidence="19">
    <location>
        <begin position="395"/>
        <end position="418"/>
    </location>
</feature>
<dbReference type="PROSITE" id="PS00107">
    <property type="entry name" value="PROTEIN_KINASE_ATP"/>
    <property type="match status" value="1"/>
</dbReference>
<dbReference type="FunFam" id="3.30.430.20:FF:000012">
    <property type="entry name" value="Cysteine-rich receptor-like protein kinase 25"/>
    <property type="match status" value="1"/>
</dbReference>
<evidence type="ECO:0000256" key="14">
    <source>
        <dbReference type="ARBA" id="ARBA00022989"/>
    </source>
</evidence>
<gene>
    <name evidence="23" type="ORF">Nepgr_007201</name>
</gene>
<dbReference type="InterPro" id="IPR000719">
    <property type="entry name" value="Prot_kinase_dom"/>
</dbReference>
<dbReference type="Pfam" id="PF07714">
    <property type="entry name" value="PK_Tyr_Ser-Thr"/>
    <property type="match status" value="1"/>
</dbReference>
<keyword evidence="8 19" id="KW-0812">Transmembrane</keyword>
<keyword evidence="16" id="KW-0675">Receptor</keyword>
<protein>
    <recommendedName>
        <fullName evidence="25">Cysteine-rich receptor-like protein kinase 25</fullName>
    </recommendedName>
</protein>
<keyword evidence="13 18" id="KW-0067">ATP-binding</keyword>
<evidence type="ECO:0000256" key="16">
    <source>
        <dbReference type="ARBA" id="ARBA00023170"/>
    </source>
</evidence>
<keyword evidence="9 20" id="KW-0732">Signal</keyword>
<evidence type="ECO:0000256" key="9">
    <source>
        <dbReference type="ARBA" id="ARBA00022729"/>
    </source>
</evidence>
<evidence type="ECO:0000256" key="12">
    <source>
        <dbReference type="ARBA" id="ARBA00022777"/>
    </source>
</evidence>
<dbReference type="PROSITE" id="PS51473">
    <property type="entry name" value="GNK2"/>
    <property type="match status" value="3"/>
</dbReference>
<keyword evidence="6" id="KW-0597">Phosphoprotein</keyword>
<evidence type="ECO:0000256" key="6">
    <source>
        <dbReference type="ARBA" id="ARBA00022553"/>
    </source>
</evidence>
<dbReference type="FunFam" id="3.30.430.20:FF:000003">
    <property type="entry name" value="Cysteine-rich RLK (RECEPTOR-like protein kinase) 10"/>
    <property type="match status" value="1"/>
</dbReference>
<comment type="similarity">
    <text evidence="3">In the C-terminal section; belongs to the protein kinase superfamily. Ser/Thr protein kinase family.</text>
</comment>
<dbReference type="InterPro" id="IPR001245">
    <property type="entry name" value="Ser-Thr/Tyr_kinase_cat_dom"/>
</dbReference>
<dbReference type="InterPro" id="IPR011009">
    <property type="entry name" value="Kinase-like_dom_sf"/>
</dbReference>
<dbReference type="SMART" id="SM00220">
    <property type="entry name" value="S_TKc"/>
    <property type="match status" value="1"/>
</dbReference>
<evidence type="ECO:0000256" key="18">
    <source>
        <dbReference type="PROSITE-ProRule" id="PRU10141"/>
    </source>
</evidence>
<dbReference type="PROSITE" id="PS50011">
    <property type="entry name" value="PROTEIN_KINASE_DOM"/>
    <property type="match status" value="1"/>
</dbReference>
<evidence type="ECO:0000256" key="7">
    <source>
        <dbReference type="ARBA" id="ARBA00022679"/>
    </source>
</evidence>
<dbReference type="FunFam" id="3.30.430.20:FF:000002">
    <property type="entry name" value="Cysteine-rich receptor-like protein kinase 10"/>
    <property type="match status" value="1"/>
</dbReference>
<dbReference type="AlphaFoldDB" id="A0AAD3S779"/>
<comment type="caution">
    <text evidence="23">The sequence shown here is derived from an EMBL/GenBank/DDBJ whole genome shotgun (WGS) entry which is preliminary data.</text>
</comment>
<feature type="signal peptide" evidence="20">
    <location>
        <begin position="1"/>
        <end position="28"/>
    </location>
</feature>
<accession>A0AAD3S779</accession>
<comment type="subcellular location">
    <subcellularLocation>
        <location evidence="1">Cell membrane</location>
        <topology evidence="1">Single-pass type I membrane protein</topology>
    </subcellularLocation>
</comment>
<evidence type="ECO:0000256" key="20">
    <source>
        <dbReference type="SAM" id="SignalP"/>
    </source>
</evidence>
<dbReference type="GO" id="GO:0004674">
    <property type="term" value="F:protein serine/threonine kinase activity"/>
    <property type="evidence" value="ECO:0007669"/>
    <property type="project" value="UniProtKB-KW"/>
</dbReference>
<keyword evidence="7" id="KW-0808">Transferase</keyword>
<evidence type="ECO:0000313" key="23">
    <source>
        <dbReference type="EMBL" id="GMH05361.1"/>
    </source>
</evidence>
<dbReference type="CDD" id="cd14066">
    <property type="entry name" value="STKc_IRAK"/>
    <property type="match status" value="1"/>
</dbReference>
<keyword evidence="10" id="KW-0677">Repeat</keyword>
<keyword evidence="5" id="KW-0723">Serine/threonine-protein kinase</keyword>
<feature type="domain" description="Gnk2-homologous" evidence="22">
    <location>
        <begin position="268"/>
        <end position="375"/>
    </location>
</feature>
<keyword evidence="15 19" id="KW-0472">Membrane</keyword>
<sequence length="779" mass="85501">MPSAIIFNPFVFPSLFFLISSTIPTTISTPDFVNKDCSNATFATNSSYQTNLNSVLTSLSSNSTTQSGFYNTTAGEGGASTIYGIFLCRGDDTEDVCRTCVATAVSAVPLYCPNSKQAIIWYDVCMIRYSNASFFGKLDESVAVYLSNVNNITNNATGFTSVLDDTMNKIALTAAKGQSGKKFATADANFNVLQKLYTLAQCTPDLSSSDCYTCLTDCIGQLPSCCSGKKGGRVLFPSCNIRYEIALFYENTTAAPAPVPQLVAPPPAIGEFCMCNANNAFDGDQFSQTLGALLSSMQKQASAGDSRRKFATGDANVSSFLRLYALMQCTPDLSLVNCYNCLGNSTNQIPSCCNGKEGGRVVAPSCNLRYEIYKFYDSPNDAANTVGSNGKNSKVVIIVVVIAVISAVFITLICCCLWRRRTKSWKKVKQPHDATPSEADVQITTAESLQFNFETIRAATDNFAEVKKLGRGGFGAVYMGKLPNGQEIAVKRLARNSGQGDLEFKNEVQIVAKLQHKNLVRLLGFCLEGEERLLIYEFMPNTSLDHFLFDSIKRAQLNWAMRYKIIVGVARGLLYLHEDSRLRIIHRDLKASNILLDTNMNAKISDFGMAKLFPIDQTHADTRRIVGTYGYMAPEYAMHGFFSVKSDVYSFGVLVLEIVSGQKNYGISSGERIEDLLTQVWKDWREGRVIETTLAGRDGNITSTQRDSINFVRALASRDIVEAVVYLSVGGYGGKEFAQIFFVSASIGVVTVTIHTEMVQEIWLGSGERSQVKENEQQY</sequence>
<dbReference type="SUPFAM" id="SSF56112">
    <property type="entry name" value="Protein kinase-like (PK-like)"/>
    <property type="match status" value="1"/>
</dbReference>
<dbReference type="GO" id="GO:0005886">
    <property type="term" value="C:plasma membrane"/>
    <property type="evidence" value="ECO:0007669"/>
    <property type="project" value="UniProtKB-SubCell"/>
</dbReference>
<dbReference type="GO" id="GO:0005524">
    <property type="term" value="F:ATP binding"/>
    <property type="evidence" value="ECO:0007669"/>
    <property type="project" value="UniProtKB-UniRule"/>
</dbReference>
<comment type="similarity">
    <text evidence="2">In the N-terminal section; belongs to the leguminous lectin family.</text>
</comment>
<feature type="chain" id="PRO_5042186143" description="Cysteine-rich receptor-like protein kinase 25" evidence="20">
    <location>
        <begin position="29"/>
        <end position="779"/>
    </location>
</feature>
<keyword evidence="4" id="KW-1003">Cell membrane</keyword>
<dbReference type="InterPro" id="IPR008271">
    <property type="entry name" value="Ser/Thr_kinase_AS"/>
</dbReference>
<feature type="domain" description="Gnk2-homologous" evidence="22">
    <location>
        <begin position="140"/>
        <end position="248"/>
    </location>
</feature>
<evidence type="ECO:0000256" key="3">
    <source>
        <dbReference type="ARBA" id="ARBA00010217"/>
    </source>
</evidence>
<evidence type="ECO:0000313" key="24">
    <source>
        <dbReference type="Proteomes" id="UP001279734"/>
    </source>
</evidence>
<dbReference type="Gene3D" id="3.30.430.20">
    <property type="entry name" value="Gnk2 domain, C-X8-C-X2-C motif"/>
    <property type="match status" value="3"/>
</dbReference>
<reference evidence="23" key="1">
    <citation type="submission" date="2023-05" db="EMBL/GenBank/DDBJ databases">
        <title>Nepenthes gracilis genome sequencing.</title>
        <authorList>
            <person name="Fukushima K."/>
        </authorList>
    </citation>
    <scope>NUCLEOTIDE SEQUENCE</scope>
    <source>
        <strain evidence="23">SING2019-196</strain>
    </source>
</reference>
<dbReference type="FunFam" id="3.30.200.20:FF:000142">
    <property type="entry name" value="Cysteine-rich receptor-like protein kinase 10"/>
    <property type="match status" value="1"/>
</dbReference>
<organism evidence="23 24">
    <name type="scientific">Nepenthes gracilis</name>
    <name type="common">Slender pitcher plant</name>
    <dbReference type="NCBI Taxonomy" id="150966"/>
    <lineage>
        <taxon>Eukaryota</taxon>
        <taxon>Viridiplantae</taxon>
        <taxon>Streptophyta</taxon>
        <taxon>Embryophyta</taxon>
        <taxon>Tracheophyta</taxon>
        <taxon>Spermatophyta</taxon>
        <taxon>Magnoliopsida</taxon>
        <taxon>eudicotyledons</taxon>
        <taxon>Gunneridae</taxon>
        <taxon>Pentapetalae</taxon>
        <taxon>Caryophyllales</taxon>
        <taxon>Nepenthaceae</taxon>
        <taxon>Nepenthes</taxon>
    </lineage>
</organism>
<evidence type="ECO:0000256" key="8">
    <source>
        <dbReference type="ARBA" id="ARBA00022692"/>
    </source>
</evidence>
<dbReference type="Gene3D" id="3.30.200.20">
    <property type="entry name" value="Phosphorylase Kinase, domain 1"/>
    <property type="match status" value="1"/>
</dbReference>
<dbReference type="GO" id="GO:0002229">
    <property type="term" value="P:defense response to oomycetes"/>
    <property type="evidence" value="ECO:0007669"/>
    <property type="project" value="UniProtKB-ARBA"/>
</dbReference>
<evidence type="ECO:0000259" key="21">
    <source>
        <dbReference type="PROSITE" id="PS50011"/>
    </source>
</evidence>
<dbReference type="Pfam" id="PF01657">
    <property type="entry name" value="Stress-antifung"/>
    <property type="match status" value="3"/>
</dbReference>
<evidence type="ECO:0000256" key="15">
    <source>
        <dbReference type="ARBA" id="ARBA00023136"/>
    </source>
</evidence>
<keyword evidence="14 19" id="KW-1133">Transmembrane helix</keyword>
<dbReference type="EMBL" id="BSYO01000005">
    <property type="protein sequence ID" value="GMH05361.1"/>
    <property type="molecule type" value="Genomic_DNA"/>
</dbReference>
<proteinExistence type="inferred from homology"/>
<evidence type="ECO:0000256" key="13">
    <source>
        <dbReference type="ARBA" id="ARBA00022840"/>
    </source>
</evidence>
<keyword evidence="17" id="KW-0325">Glycoprotein</keyword>
<dbReference type="FunFam" id="1.10.510.10:FF:000240">
    <property type="entry name" value="Lectin-domain containing receptor kinase A4.3"/>
    <property type="match status" value="1"/>
</dbReference>
<dbReference type="Gene3D" id="1.10.510.10">
    <property type="entry name" value="Transferase(Phosphotransferase) domain 1"/>
    <property type="match status" value="1"/>
</dbReference>
<dbReference type="InterPro" id="IPR038408">
    <property type="entry name" value="GNK2_sf"/>
</dbReference>
<dbReference type="PANTHER" id="PTHR27002:SF1073">
    <property type="entry name" value="CYSTEINE-RICH RECEPTOR-LIKE PROTEIN KINASE 29"/>
    <property type="match status" value="1"/>
</dbReference>
<feature type="domain" description="Gnk2-homologous" evidence="22">
    <location>
        <begin position="30"/>
        <end position="134"/>
    </location>
</feature>
<evidence type="ECO:0000259" key="22">
    <source>
        <dbReference type="PROSITE" id="PS51473"/>
    </source>
</evidence>
<evidence type="ECO:0000256" key="17">
    <source>
        <dbReference type="ARBA" id="ARBA00023180"/>
    </source>
</evidence>